<keyword evidence="1" id="KW-0732">Signal</keyword>
<feature type="chain" id="PRO_5043313733" description="Lipoprotein" evidence="1">
    <location>
        <begin position="21"/>
        <end position="171"/>
    </location>
</feature>
<evidence type="ECO:0008006" key="3">
    <source>
        <dbReference type="Google" id="ProtNLM"/>
    </source>
</evidence>
<dbReference type="RefSeq" id="WP_350343427.1">
    <property type="nucleotide sequence ID" value="NZ_CP158367.1"/>
</dbReference>
<evidence type="ECO:0000256" key="1">
    <source>
        <dbReference type="SAM" id="SignalP"/>
    </source>
</evidence>
<evidence type="ECO:0000313" key="2">
    <source>
        <dbReference type="EMBL" id="XBX74678.1"/>
    </source>
</evidence>
<dbReference type="EMBL" id="CP158367">
    <property type="protein sequence ID" value="XBX74678.1"/>
    <property type="molecule type" value="Genomic_DNA"/>
</dbReference>
<protein>
    <recommendedName>
        <fullName evidence="3">Lipoprotein</fullName>
    </recommendedName>
</protein>
<reference evidence="2" key="2">
    <citation type="submission" date="2024-06" db="EMBL/GenBank/DDBJ databases">
        <authorList>
            <person name="Petrova K.O."/>
            <person name="Toshchakov S.V."/>
            <person name="Boltjanskaja Y.V."/>
            <person name="Kevbrin V."/>
        </authorList>
    </citation>
    <scope>NUCLEOTIDE SEQUENCE</scope>
    <source>
        <strain evidence="2">Z-910T</strain>
    </source>
</reference>
<accession>A0AAU7VL29</accession>
<organism evidence="2">
    <name type="scientific">Proteinivorax tanatarense</name>
    <dbReference type="NCBI Taxonomy" id="1260629"/>
    <lineage>
        <taxon>Bacteria</taxon>
        <taxon>Bacillati</taxon>
        <taxon>Bacillota</taxon>
        <taxon>Clostridia</taxon>
        <taxon>Eubacteriales</taxon>
        <taxon>Proteinivoracaceae</taxon>
        <taxon>Proteinivorax</taxon>
    </lineage>
</organism>
<feature type="signal peptide" evidence="1">
    <location>
        <begin position="1"/>
        <end position="20"/>
    </location>
</feature>
<name>A0AAU7VL29_9FIRM</name>
<sequence>MKLTLLMVVVLLALPGCSFDADDISHLIDEHVKDMEEYEAEYTLTENGQKFKVIESYQDSGNYHKIVVIFPERQKQIIERKSDEVTISFYPAEFTKKVHINDFDTPQYTYVKTVKALSSLLNHVDDTQPNVAIFGENQEGKVYFDKRSVQAIELNWGGKEYKLEFQKLIVN</sequence>
<reference evidence="2" key="1">
    <citation type="journal article" date="2013" name="Extremophiles">
        <title>Proteinivorax tanatarense gen. nov., sp. nov., an anaerobic, haloalkaliphilic, proteolytic bacterium isolated from a decaying algal bloom, and proposal of Proteinivoraceae fam. nov.</title>
        <authorList>
            <person name="Kevbrin V."/>
            <person name="Boltyanskaya Y."/>
            <person name="Zhilina T."/>
            <person name="Kolganova T."/>
            <person name="Lavrentjeva E."/>
            <person name="Kuznetsov B."/>
        </authorList>
    </citation>
    <scope>NUCLEOTIDE SEQUENCE</scope>
    <source>
        <strain evidence="2">Z-910T</strain>
    </source>
</reference>
<gene>
    <name evidence="2" type="ORF">PRVXT_002736</name>
</gene>
<proteinExistence type="predicted"/>
<dbReference type="AlphaFoldDB" id="A0AAU7VL29"/>